<evidence type="ECO:0000256" key="4">
    <source>
        <dbReference type="ARBA" id="ARBA00022737"/>
    </source>
</evidence>
<evidence type="ECO:0000256" key="3">
    <source>
        <dbReference type="ARBA" id="ARBA00022692"/>
    </source>
</evidence>
<evidence type="ECO:0000256" key="6">
    <source>
        <dbReference type="ARBA" id="ARBA00023136"/>
    </source>
</evidence>
<protein>
    <submittedName>
        <fullName evidence="9">ABC transporter B family member 18</fullName>
    </submittedName>
</protein>
<evidence type="ECO:0000313" key="9">
    <source>
        <dbReference type="EMBL" id="KHN34175.1"/>
    </source>
</evidence>
<reference evidence="9" key="1">
    <citation type="submission" date="2014-07" db="EMBL/GenBank/DDBJ databases">
        <title>Identification of a novel salt tolerance gene in wild soybean by whole-genome sequencing.</title>
        <authorList>
            <person name="Lam H.-M."/>
            <person name="Qi X."/>
            <person name="Li M.-W."/>
            <person name="Liu X."/>
            <person name="Xie M."/>
            <person name="Ni M."/>
            <person name="Xu X."/>
        </authorList>
    </citation>
    <scope>NUCLEOTIDE SEQUENCE [LARGE SCALE GENOMIC DNA]</scope>
    <source>
        <tissue evidence="9">Root</tissue>
    </source>
</reference>
<name>A0A0B2RLX6_GLYSO</name>
<dbReference type="EMBL" id="KN649161">
    <property type="protein sequence ID" value="KHN34175.1"/>
    <property type="molecule type" value="Genomic_DNA"/>
</dbReference>
<evidence type="ECO:0000256" key="2">
    <source>
        <dbReference type="ARBA" id="ARBA00022448"/>
    </source>
</evidence>
<dbReference type="Gene3D" id="1.20.1560.10">
    <property type="entry name" value="ABC transporter type 1, transmembrane domain"/>
    <property type="match status" value="1"/>
</dbReference>
<dbReference type="InterPro" id="IPR036640">
    <property type="entry name" value="ABC1_TM_sf"/>
</dbReference>
<dbReference type="GO" id="GO:0005524">
    <property type="term" value="F:ATP binding"/>
    <property type="evidence" value="ECO:0007669"/>
    <property type="project" value="InterPro"/>
</dbReference>
<feature type="transmembrane region" description="Helical" evidence="8">
    <location>
        <begin position="21"/>
        <end position="43"/>
    </location>
</feature>
<keyword evidence="6 8" id="KW-0472">Membrane</keyword>
<evidence type="ECO:0000256" key="1">
    <source>
        <dbReference type="ARBA" id="ARBA00007577"/>
    </source>
</evidence>
<keyword evidence="3 8" id="KW-0812">Transmembrane</keyword>
<comment type="similarity">
    <text evidence="1">Belongs to the ABC transporter superfamily. ABCB family. Multidrug resistance exporter (TC 3.A.1.201) subfamily.</text>
</comment>
<dbReference type="PANTHER" id="PTHR45136:SF2">
    <property type="entry name" value="ABC TRANSPORTER DOMAIN-CONTAINING PROTEIN"/>
    <property type="match status" value="1"/>
</dbReference>
<keyword evidence="5 8" id="KW-1133">Transmembrane helix</keyword>
<accession>A0A0B2RLX6</accession>
<keyword evidence="7" id="KW-0325">Glycoprotein</keyword>
<keyword evidence="4" id="KW-0677">Repeat</keyword>
<proteinExistence type="inferred from homology"/>
<dbReference type="PANTHER" id="PTHR45136">
    <property type="entry name" value="ABC TRANSPORTER DOMAIN-CONTAINING PROTEIN"/>
    <property type="match status" value="1"/>
</dbReference>
<evidence type="ECO:0000256" key="8">
    <source>
        <dbReference type="SAM" id="Phobius"/>
    </source>
</evidence>
<sequence length="86" mass="9498">MRVDQNHTIVNTKKKKKKNGSIRSIFMHADSLDWFLMVLGVFGAMGDGFTTPISVYIMSGIVNNVGGVLKMTPSTFIHNVNKVLSL</sequence>
<evidence type="ECO:0000256" key="5">
    <source>
        <dbReference type="ARBA" id="ARBA00022989"/>
    </source>
</evidence>
<gene>
    <name evidence="9" type="ORF">glysoja_033368</name>
</gene>
<dbReference type="AlphaFoldDB" id="A0A0B2RLX6"/>
<keyword evidence="2" id="KW-0813">Transport</keyword>
<feature type="transmembrane region" description="Helical" evidence="8">
    <location>
        <begin position="49"/>
        <end position="69"/>
    </location>
</feature>
<evidence type="ECO:0000256" key="7">
    <source>
        <dbReference type="ARBA" id="ARBA00023180"/>
    </source>
</evidence>
<dbReference type="GO" id="GO:0016020">
    <property type="term" value="C:membrane"/>
    <property type="evidence" value="ECO:0007669"/>
    <property type="project" value="InterPro"/>
</dbReference>
<dbReference type="Proteomes" id="UP000053555">
    <property type="component" value="Unassembled WGS sequence"/>
</dbReference>
<organism evidence="9">
    <name type="scientific">Glycine soja</name>
    <name type="common">Wild soybean</name>
    <dbReference type="NCBI Taxonomy" id="3848"/>
    <lineage>
        <taxon>Eukaryota</taxon>
        <taxon>Viridiplantae</taxon>
        <taxon>Streptophyta</taxon>
        <taxon>Embryophyta</taxon>
        <taxon>Tracheophyta</taxon>
        <taxon>Spermatophyta</taxon>
        <taxon>Magnoliopsida</taxon>
        <taxon>eudicotyledons</taxon>
        <taxon>Gunneridae</taxon>
        <taxon>Pentapetalae</taxon>
        <taxon>rosids</taxon>
        <taxon>fabids</taxon>
        <taxon>Fabales</taxon>
        <taxon>Fabaceae</taxon>
        <taxon>Papilionoideae</taxon>
        <taxon>50 kb inversion clade</taxon>
        <taxon>NPAAA clade</taxon>
        <taxon>indigoferoid/millettioid clade</taxon>
        <taxon>Phaseoleae</taxon>
        <taxon>Glycine</taxon>
        <taxon>Glycine subgen. Soja</taxon>
    </lineage>
</organism>